<dbReference type="AlphaFoldDB" id="A0A4V1IS23"/>
<evidence type="ECO:0000259" key="2">
    <source>
        <dbReference type="Pfam" id="PF10354"/>
    </source>
</evidence>
<evidence type="ECO:0000313" key="4">
    <source>
        <dbReference type="Proteomes" id="UP000269721"/>
    </source>
</evidence>
<feature type="region of interest" description="Disordered" evidence="1">
    <location>
        <begin position="444"/>
        <end position="509"/>
    </location>
</feature>
<feature type="compositionally biased region" description="Polar residues" evidence="1">
    <location>
        <begin position="13"/>
        <end position="23"/>
    </location>
</feature>
<dbReference type="GO" id="GO:0070475">
    <property type="term" value="P:rRNA base methylation"/>
    <property type="evidence" value="ECO:0007669"/>
    <property type="project" value="InterPro"/>
</dbReference>
<sequence length="1115" mass="120107">MGKKGRGYGGRKTATTNEDSSARLSAFAPPSSSVPAIADPSRLCLPGMSAADLIRLTLSSTSKPATLSSIHSITKQSLTLLVGEGDFSFCSALVAALNAPQNIVATSLDSLPQLSSKYTDSVVNRLNSLRVKKCTILHRVDCTTMSSDEKVKAAALMRGRKGYDIVVFNFPHVGGSDDDAVEENCTILRAFFREARALLDGADKDPETKKSGSRGKILVALRDTPFYESWNIESLASAAGLSLFDTLYFETEKLAALGYTPQRTNPAIRKAPTMDNASVYVFEPSTEVHESPPPPPLKREPSRKALKKAEEASVRGGAAGRGRGRRGGDGHRSSGMGGGKEGREASQRRPSSNPVPLHNENIYKNELPFAAAIVVGRRLTSLTSGVSALLPRDAKRYLFTEPPPPSPAVRLRPSPCRKTKLRRMREVANDALLDACSFQRSLNQKTRKMNSKHPFRAPISSPAPHPPTSWPRPSPSPQSKPARPLSEDPSLSAPPPPPTATIVKGGGRKLHRPPLPFAHAYATLGIPYGTGPVALRDIEIQIGRRDGKMEGWEKGGERSGCASIVLADRARLEYAYPGMYTLSFLDVLDAVERVRNAHACLPQLLPRDESLPSGDDLWQLNLFDRMRGSDLAFEDIMRRARGRPVGASGVASARPSRAVTRLKSPRRFGRHRDRGCHGRTSGFWGKLAASTLSARVGGSEAVQYADADAEATDVAKVVQLRDNGHDSASDTDAIELLRELEAEVVAVAFTVVTVAQTERNVADGANALRMFADIEARPPSVSFGSLSISQGINGADGANPATGFLIGESDHTEKGASEGEKCCCAVRVSAQDQARTDGVPSIPTSASFPLPPRDTLPAGVLAASQASAESAPADSVPVAPARRVEAILGENPRTRQRPHCGACAARSPRARCRPACRWCVDIHAATPNPNADPNPNPNPNLPRRLCRFRAKFKAIFVRPGTWTLPHLACFILQTSLSDSLLSHVFSPERYAYPLGQYQINVGRGHARIKLRDFLICCVCLLNLSLREKVKKLQVLVGAIDQALVRLSHLPRDPALVGTGEVGRHATAAPPGLPGLHGAINNLFGTDLVDVQSRKNHKDSSLRRAVQALYLRNVPQ</sequence>
<reference evidence="4" key="1">
    <citation type="journal article" date="2018" name="Nat. Microbiol.">
        <title>Leveraging single-cell genomics to expand the fungal tree of life.</title>
        <authorList>
            <person name="Ahrendt S.R."/>
            <person name="Quandt C.A."/>
            <person name="Ciobanu D."/>
            <person name="Clum A."/>
            <person name="Salamov A."/>
            <person name="Andreopoulos B."/>
            <person name="Cheng J.F."/>
            <person name="Woyke T."/>
            <person name="Pelin A."/>
            <person name="Henrissat B."/>
            <person name="Reynolds N.K."/>
            <person name="Benny G.L."/>
            <person name="Smith M.E."/>
            <person name="James T.Y."/>
            <person name="Grigoriev I.V."/>
        </authorList>
    </citation>
    <scope>NUCLEOTIDE SEQUENCE [LARGE SCALE GENOMIC DNA]</scope>
</reference>
<feature type="compositionally biased region" description="Low complexity" evidence="1">
    <location>
        <begin position="479"/>
        <end position="491"/>
    </location>
</feature>
<feature type="domain" description="25S rRNA (uridine-N(3))-methyltransferase BMT5-like" evidence="2">
    <location>
        <begin position="80"/>
        <end position="255"/>
    </location>
</feature>
<dbReference type="InterPro" id="IPR019446">
    <property type="entry name" value="BMT5-like"/>
</dbReference>
<evidence type="ECO:0000313" key="3">
    <source>
        <dbReference type="EMBL" id="RKO92057.1"/>
    </source>
</evidence>
<feature type="region of interest" description="Disordered" evidence="1">
    <location>
        <begin position="285"/>
        <end position="359"/>
    </location>
</feature>
<dbReference type="PANTHER" id="PTHR11538">
    <property type="entry name" value="PHENYLALANYL-TRNA SYNTHETASE"/>
    <property type="match status" value="1"/>
</dbReference>
<dbReference type="OrthoDB" id="273345at2759"/>
<feature type="compositionally biased region" description="Basic residues" evidence="1">
    <location>
        <begin position="445"/>
        <end position="455"/>
    </location>
</feature>
<feature type="compositionally biased region" description="Basic and acidic residues" evidence="1">
    <location>
        <begin position="297"/>
        <end position="313"/>
    </location>
</feature>
<name>A0A4V1IS23_9FUNG</name>
<dbReference type="EMBL" id="KZ994793">
    <property type="protein sequence ID" value="RKO92057.1"/>
    <property type="molecule type" value="Genomic_DNA"/>
</dbReference>
<dbReference type="Pfam" id="PF10354">
    <property type="entry name" value="BMT5-like"/>
    <property type="match status" value="1"/>
</dbReference>
<keyword evidence="4" id="KW-1185">Reference proteome</keyword>
<dbReference type="GO" id="GO:0005737">
    <property type="term" value="C:cytoplasm"/>
    <property type="evidence" value="ECO:0007669"/>
    <property type="project" value="TreeGrafter"/>
</dbReference>
<protein>
    <recommendedName>
        <fullName evidence="2">25S rRNA (uridine-N(3))-methyltransferase BMT5-like domain-containing protein</fullName>
    </recommendedName>
</protein>
<dbReference type="Proteomes" id="UP000269721">
    <property type="component" value="Unassembled WGS sequence"/>
</dbReference>
<proteinExistence type="predicted"/>
<feature type="compositionally biased region" description="Pro residues" evidence="1">
    <location>
        <begin position="461"/>
        <end position="478"/>
    </location>
</feature>
<feature type="region of interest" description="Disordered" evidence="1">
    <location>
        <begin position="1"/>
        <end position="33"/>
    </location>
</feature>
<dbReference type="GO" id="GO:0070042">
    <property type="term" value="F:rRNA (uridine-N3-)-methyltransferase activity"/>
    <property type="evidence" value="ECO:0007669"/>
    <property type="project" value="InterPro"/>
</dbReference>
<evidence type="ECO:0000256" key="1">
    <source>
        <dbReference type="SAM" id="MobiDB-lite"/>
    </source>
</evidence>
<gene>
    <name evidence="3" type="ORF">BDK51DRAFT_45045</name>
</gene>
<dbReference type="PANTHER" id="PTHR11538:SF26">
    <property type="entry name" value="FERREDOXIN-FOLD ANTICODON-BINDING DOMAIN-CONTAINING PROTEIN 1"/>
    <property type="match status" value="1"/>
</dbReference>
<organism evidence="3 4">
    <name type="scientific">Blyttiomyces helicus</name>
    <dbReference type="NCBI Taxonomy" id="388810"/>
    <lineage>
        <taxon>Eukaryota</taxon>
        <taxon>Fungi</taxon>
        <taxon>Fungi incertae sedis</taxon>
        <taxon>Chytridiomycota</taxon>
        <taxon>Chytridiomycota incertae sedis</taxon>
        <taxon>Chytridiomycetes</taxon>
        <taxon>Chytridiomycetes incertae sedis</taxon>
        <taxon>Blyttiomyces</taxon>
    </lineage>
</organism>
<accession>A0A4V1IS23</accession>